<keyword evidence="2" id="KW-0812">Transmembrane</keyword>
<evidence type="ECO:0000313" key="3">
    <source>
        <dbReference type="EMBL" id="TKB01498.1"/>
    </source>
</evidence>
<sequence>MKTISVITGFVVIVVFFVLFFDLFPNDSADQSLENSNTSPVSFSENTQSESIPLPQQSNTDDMYLERDNSDAAKLGLNTDPELIAEIEREMQFSEAPEGDLSYMSPESETLQLDEEFPAVAPDPQMTMPGNIDAQDDISSKDIGKPLEKNTKMDDLPLN</sequence>
<feature type="transmembrane region" description="Helical" evidence="2">
    <location>
        <begin position="6"/>
        <end position="24"/>
    </location>
</feature>
<dbReference type="EMBL" id="SWCO01000010">
    <property type="protein sequence ID" value="TKB01498.1"/>
    <property type="molecule type" value="Genomic_DNA"/>
</dbReference>
<comment type="caution">
    <text evidence="3">The sequence shown here is derived from an EMBL/GenBank/DDBJ whole genome shotgun (WGS) entry which is preliminary data.</text>
</comment>
<dbReference type="AlphaFoldDB" id="A0A4U0ZBI7"/>
<feature type="compositionally biased region" description="Basic and acidic residues" evidence="1">
    <location>
        <begin position="138"/>
        <end position="159"/>
    </location>
</feature>
<dbReference type="RefSeq" id="WP_136783320.1">
    <property type="nucleotide sequence ID" value="NZ_SWCO01000010.1"/>
</dbReference>
<name>A0A4U0ZBI7_9ALTE</name>
<dbReference type="Proteomes" id="UP000305471">
    <property type="component" value="Unassembled WGS sequence"/>
</dbReference>
<accession>A0A4U0ZBI7</accession>
<organism evidence="3 4">
    <name type="scientific">Alteromonas portus</name>
    <dbReference type="NCBI Taxonomy" id="2565549"/>
    <lineage>
        <taxon>Bacteria</taxon>
        <taxon>Pseudomonadati</taxon>
        <taxon>Pseudomonadota</taxon>
        <taxon>Gammaproteobacteria</taxon>
        <taxon>Alteromonadales</taxon>
        <taxon>Alteromonadaceae</taxon>
        <taxon>Alteromonas/Salinimonas group</taxon>
        <taxon>Alteromonas</taxon>
    </lineage>
</organism>
<evidence type="ECO:0000313" key="4">
    <source>
        <dbReference type="Proteomes" id="UP000305471"/>
    </source>
</evidence>
<feature type="compositionally biased region" description="Polar residues" evidence="1">
    <location>
        <begin position="31"/>
        <end position="61"/>
    </location>
</feature>
<keyword evidence="2" id="KW-0472">Membrane</keyword>
<feature type="region of interest" description="Disordered" evidence="1">
    <location>
        <begin position="31"/>
        <end position="78"/>
    </location>
</feature>
<keyword evidence="2" id="KW-1133">Transmembrane helix</keyword>
<feature type="region of interest" description="Disordered" evidence="1">
    <location>
        <begin position="120"/>
        <end position="159"/>
    </location>
</feature>
<dbReference type="OrthoDB" id="9930014at2"/>
<evidence type="ECO:0000256" key="2">
    <source>
        <dbReference type="SAM" id="Phobius"/>
    </source>
</evidence>
<gene>
    <name evidence="3" type="ORF">E5672_16955</name>
</gene>
<proteinExistence type="predicted"/>
<evidence type="ECO:0000256" key="1">
    <source>
        <dbReference type="SAM" id="MobiDB-lite"/>
    </source>
</evidence>
<protein>
    <submittedName>
        <fullName evidence="3">Uncharacterized protein</fullName>
    </submittedName>
</protein>
<keyword evidence="4" id="KW-1185">Reference proteome</keyword>
<reference evidence="3 4" key="1">
    <citation type="submission" date="2019-04" db="EMBL/GenBank/DDBJ databases">
        <title>Alteromonas portus sp. nov., an alginate lyase-excreting marine bacterium.</title>
        <authorList>
            <person name="Huang H."/>
            <person name="Mo K."/>
            <person name="Bao S."/>
        </authorList>
    </citation>
    <scope>NUCLEOTIDE SEQUENCE [LARGE SCALE GENOMIC DNA]</scope>
    <source>
        <strain evidence="3 4">HB161718</strain>
    </source>
</reference>